<dbReference type="NCBIfam" id="TIGR02937">
    <property type="entry name" value="sigma70-ECF"/>
    <property type="match status" value="1"/>
</dbReference>
<dbReference type="Gene3D" id="1.10.1740.10">
    <property type="match status" value="1"/>
</dbReference>
<dbReference type="RefSeq" id="WP_186505279.1">
    <property type="nucleotide sequence ID" value="NZ_JACNEP010000002.1"/>
</dbReference>
<dbReference type="Pfam" id="PF08281">
    <property type="entry name" value="Sigma70_r4_2"/>
    <property type="match status" value="1"/>
</dbReference>
<dbReference type="InterPro" id="IPR036388">
    <property type="entry name" value="WH-like_DNA-bd_sf"/>
</dbReference>
<protein>
    <submittedName>
        <fullName evidence="8">Sigma-70 family RNA polymerase sigma factor</fullName>
    </submittedName>
</protein>
<evidence type="ECO:0000256" key="1">
    <source>
        <dbReference type="ARBA" id="ARBA00010641"/>
    </source>
</evidence>
<dbReference type="GO" id="GO:0006352">
    <property type="term" value="P:DNA-templated transcription initiation"/>
    <property type="evidence" value="ECO:0007669"/>
    <property type="project" value="InterPro"/>
</dbReference>
<keyword evidence="3" id="KW-0731">Sigma factor</keyword>
<dbReference type="GO" id="GO:0003677">
    <property type="term" value="F:DNA binding"/>
    <property type="evidence" value="ECO:0007669"/>
    <property type="project" value="UniProtKB-KW"/>
</dbReference>
<dbReference type="GO" id="GO:0016987">
    <property type="term" value="F:sigma factor activity"/>
    <property type="evidence" value="ECO:0007669"/>
    <property type="project" value="UniProtKB-KW"/>
</dbReference>
<gene>
    <name evidence="8" type="ORF">H8B19_02875</name>
</gene>
<organism evidence="8 9">
    <name type="scientific">Neptunicella marina</name>
    <dbReference type="NCBI Taxonomy" id="2125989"/>
    <lineage>
        <taxon>Bacteria</taxon>
        <taxon>Pseudomonadati</taxon>
        <taxon>Pseudomonadota</taxon>
        <taxon>Gammaproteobacteria</taxon>
        <taxon>Alteromonadales</taxon>
        <taxon>Alteromonadaceae</taxon>
        <taxon>Neptunicella</taxon>
    </lineage>
</organism>
<comment type="similarity">
    <text evidence="1">Belongs to the sigma-70 factor family. ECF subfamily.</text>
</comment>
<dbReference type="EMBL" id="JACNEP010000002">
    <property type="protein sequence ID" value="MBC3764803.1"/>
    <property type="molecule type" value="Genomic_DNA"/>
</dbReference>
<dbReference type="InterPro" id="IPR014284">
    <property type="entry name" value="RNA_pol_sigma-70_dom"/>
</dbReference>
<reference evidence="8" key="2">
    <citation type="submission" date="2020-08" db="EMBL/GenBank/DDBJ databases">
        <authorList>
            <person name="Lai Q."/>
        </authorList>
    </citation>
    <scope>NUCLEOTIDE SEQUENCE</scope>
    <source>
        <strain evidence="8">S27-2</strain>
    </source>
</reference>
<dbReference type="Pfam" id="PF04542">
    <property type="entry name" value="Sigma70_r2"/>
    <property type="match status" value="1"/>
</dbReference>
<evidence type="ECO:0000256" key="3">
    <source>
        <dbReference type="ARBA" id="ARBA00023082"/>
    </source>
</evidence>
<dbReference type="Gene3D" id="1.10.10.10">
    <property type="entry name" value="Winged helix-like DNA-binding domain superfamily/Winged helix DNA-binding domain"/>
    <property type="match status" value="1"/>
</dbReference>
<reference evidence="8" key="1">
    <citation type="journal article" date="2018" name="Int. J. Syst. Evol. Microbiol.">
        <title>Neptunicella marina gen. nov., sp. nov., isolated from surface seawater.</title>
        <authorList>
            <person name="Liu X."/>
            <person name="Lai Q."/>
            <person name="Du Y."/>
            <person name="Zhang X."/>
            <person name="Liu Z."/>
            <person name="Sun F."/>
            <person name="Shao Z."/>
        </authorList>
    </citation>
    <scope>NUCLEOTIDE SEQUENCE</scope>
    <source>
        <strain evidence="8">S27-2</strain>
    </source>
</reference>
<evidence type="ECO:0000313" key="8">
    <source>
        <dbReference type="EMBL" id="MBC3764803.1"/>
    </source>
</evidence>
<dbReference type="AlphaFoldDB" id="A0A8J6ISV6"/>
<evidence type="ECO:0000256" key="4">
    <source>
        <dbReference type="ARBA" id="ARBA00023125"/>
    </source>
</evidence>
<proteinExistence type="inferred from homology"/>
<evidence type="ECO:0000313" key="9">
    <source>
        <dbReference type="Proteomes" id="UP000601768"/>
    </source>
</evidence>
<dbReference type="InterPro" id="IPR013324">
    <property type="entry name" value="RNA_pol_sigma_r3/r4-like"/>
</dbReference>
<evidence type="ECO:0000259" key="7">
    <source>
        <dbReference type="Pfam" id="PF08281"/>
    </source>
</evidence>
<dbReference type="SUPFAM" id="SSF88659">
    <property type="entry name" value="Sigma3 and sigma4 domains of RNA polymerase sigma factors"/>
    <property type="match status" value="1"/>
</dbReference>
<feature type="domain" description="RNA polymerase sigma factor 70 region 4 type 2" evidence="7">
    <location>
        <begin position="121"/>
        <end position="172"/>
    </location>
</feature>
<dbReference type="Proteomes" id="UP000601768">
    <property type="component" value="Unassembled WGS sequence"/>
</dbReference>
<evidence type="ECO:0000256" key="2">
    <source>
        <dbReference type="ARBA" id="ARBA00023015"/>
    </source>
</evidence>
<name>A0A8J6ISV6_9ALTE</name>
<sequence>MFEQTDEKLINKALKGNKGAWCKLIKRYEKQIYNYGLRMVGNSDDAMDLMQDIFISVFRSLQSFRGESSFKSWLFRIANYRTIEFYRRKKPMQSIDDELELETAHEQTTEDEHMASLQNKNLVQAMQVLPIAQKAVIELKFFGEFTFDEIADQLGISANTVKSRLYSGLDKLKQVVEMEYV</sequence>
<comment type="caution">
    <text evidence="8">The sequence shown here is derived from an EMBL/GenBank/DDBJ whole genome shotgun (WGS) entry which is preliminary data.</text>
</comment>
<dbReference type="PANTHER" id="PTHR43133:SF8">
    <property type="entry name" value="RNA POLYMERASE SIGMA FACTOR HI_1459-RELATED"/>
    <property type="match status" value="1"/>
</dbReference>
<feature type="domain" description="RNA polymerase sigma-70 region 2" evidence="6">
    <location>
        <begin position="24"/>
        <end position="90"/>
    </location>
</feature>
<evidence type="ECO:0000259" key="6">
    <source>
        <dbReference type="Pfam" id="PF04542"/>
    </source>
</evidence>
<keyword evidence="2" id="KW-0805">Transcription regulation</keyword>
<dbReference type="SUPFAM" id="SSF88946">
    <property type="entry name" value="Sigma2 domain of RNA polymerase sigma factors"/>
    <property type="match status" value="1"/>
</dbReference>
<accession>A0A8J6ISV6</accession>
<dbReference type="InterPro" id="IPR013325">
    <property type="entry name" value="RNA_pol_sigma_r2"/>
</dbReference>
<keyword evidence="9" id="KW-1185">Reference proteome</keyword>
<keyword evidence="4" id="KW-0238">DNA-binding</keyword>
<dbReference type="InterPro" id="IPR013249">
    <property type="entry name" value="RNA_pol_sigma70_r4_t2"/>
</dbReference>
<dbReference type="PANTHER" id="PTHR43133">
    <property type="entry name" value="RNA POLYMERASE ECF-TYPE SIGMA FACTO"/>
    <property type="match status" value="1"/>
</dbReference>
<dbReference type="InterPro" id="IPR039425">
    <property type="entry name" value="RNA_pol_sigma-70-like"/>
</dbReference>
<dbReference type="InterPro" id="IPR007627">
    <property type="entry name" value="RNA_pol_sigma70_r2"/>
</dbReference>
<keyword evidence="5" id="KW-0804">Transcription</keyword>
<evidence type="ECO:0000256" key="5">
    <source>
        <dbReference type="ARBA" id="ARBA00023163"/>
    </source>
</evidence>
<dbReference type="CDD" id="cd06171">
    <property type="entry name" value="Sigma70_r4"/>
    <property type="match status" value="1"/>
</dbReference>